<keyword evidence="1" id="KW-0282">Flagellum</keyword>
<dbReference type="AlphaFoldDB" id="A0A3N6N5N3"/>
<evidence type="ECO:0000313" key="1">
    <source>
        <dbReference type="EMBL" id="RQG93602.1"/>
    </source>
</evidence>
<keyword evidence="1" id="KW-0966">Cell projection</keyword>
<evidence type="ECO:0000313" key="2">
    <source>
        <dbReference type="Proteomes" id="UP000282323"/>
    </source>
</evidence>
<dbReference type="GO" id="GO:0005198">
    <property type="term" value="F:structural molecule activity"/>
    <property type="evidence" value="ECO:0007669"/>
    <property type="project" value="InterPro"/>
</dbReference>
<dbReference type="Proteomes" id="UP000282323">
    <property type="component" value="Unassembled WGS sequence"/>
</dbReference>
<accession>A0A3N6N5N3</accession>
<keyword evidence="2" id="KW-1185">Reference proteome</keyword>
<dbReference type="EMBL" id="REGA01000013">
    <property type="protein sequence ID" value="RQG93602.1"/>
    <property type="molecule type" value="Genomic_DNA"/>
</dbReference>
<keyword evidence="1" id="KW-0969">Cilium</keyword>
<dbReference type="RefSeq" id="WP_124196379.1">
    <property type="nucleotide sequence ID" value="NZ_REGA01000013.1"/>
</dbReference>
<sequence>MGFSTSGAVLVILIGVLVAMSVIVPTVFNVGAATGEAFSTQSEQLRDQQNTAIAIESFENVTDTDTEANATVNITNAGASSLSVGKTDLVVNGEYYPIRGSDAETTIVDGEANRSSSDIWSPGSHLEVEIIDDNLETVITGDGDRVRITTEHGIADAATITEADG</sequence>
<dbReference type="PANTHER" id="PTHR42200:SF2">
    <property type="entry name" value="ARCHAEAL FLAGELLA-RELATED PROTEIN F"/>
    <property type="match status" value="1"/>
</dbReference>
<organism evidence="1 2">
    <name type="scientific">Natrarchaeobius chitinivorans</name>
    <dbReference type="NCBI Taxonomy" id="1679083"/>
    <lineage>
        <taxon>Archaea</taxon>
        <taxon>Methanobacteriati</taxon>
        <taxon>Methanobacteriota</taxon>
        <taxon>Stenosarchaea group</taxon>
        <taxon>Halobacteria</taxon>
        <taxon>Halobacteriales</taxon>
        <taxon>Natrialbaceae</taxon>
        <taxon>Natrarchaeobius</taxon>
    </lineage>
</organism>
<dbReference type="OrthoDB" id="62189at2157"/>
<dbReference type="InterPro" id="IPR002774">
    <property type="entry name" value="Flagellin_arc-type"/>
</dbReference>
<proteinExistence type="predicted"/>
<comment type="caution">
    <text evidence="1">The sequence shown here is derived from an EMBL/GenBank/DDBJ whole genome shotgun (WGS) entry which is preliminary data.</text>
</comment>
<protein>
    <submittedName>
        <fullName evidence="1">Flagellin</fullName>
    </submittedName>
</protein>
<reference evidence="1 2" key="1">
    <citation type="submission" date="2018-10" db="EMBL/GenBank/DDBJ databases">
        <title>Natrarchaeobius chitinivorans gen. nov., sp. nov., and Natrarchaeobius haloalkaliphilus sp. nov., alkaliphilic, chitin-utilizing haloarchaea from hypersaline alkaline lakes.</title>
        <authorList>
            <person name="Sorokin D.Y."/>
            <person name="Elcheninov A.G."/>
            <person name="Kostrikina N.A."/>
            <person name="Bale N.J."/>
            <person name="Sinninghe Damste J.S."/>
            <person name="Khijniak T.V."/>
            <person name="Kublanov I.V."/>
            <person name="Toshchakov S.V."/>
        </authorList>
    </citation>
    <scope>NUCLEOTIDE SEQUENCE [LARGE SCALE GENOMIC DNA]</scope>
    <source>
        <strain evidence="1 2">AArcht4T</strain>
    </source>
</reference>
<dbReference type="PANTHER" id="PTHR42200">
    <property type="entry name" value="ARCHAEAL FLAGELLA-RELATED PROTEIN F-RELATED"/>
    <property type="match status" value="1"/>
</dbReference>
<gene>
    <name evidence="1" type="ORF">EA473_14850</name>
</gene>
<dbReference type="GO" id="GO:0097588">
    <property type="term" value="P:archaeal or bacterial-type flagellum-dependent cell motility"/>
    <property type="evidence" value="ECO:0007669"/>
    <property type="project" value="InterPro"/>
</dbReference>
<name>A0A3N6N5N3_NATCH</name>